<gene>
    <name evidence="7" type="ORF">ACFP3U_22630</name>
</gene>
<organism evidence="7 8">
    <name type="scientific">Kitasatospora misakiensis</name>
    <dbReference type="NCBI Taxonomy" id="67330"/>
    <lineage>
        <taxon>Bacteria</taxon>
        <taxon>Bacillati</taxon>
        <taxon>Actinomycetota</taxon>
        <taxon>Actinomycetes</taxon>
        <taxon>Kitasatosporales</taxon>
        <taxon>Streptomycetaceae</taxon>
        <taxon>Kitasatospora</taxon>
    </lineage>
</organism>
<dbReference type="PANTHER" id="PTHR12526">
    <property type="entry name" value="GLYCOSYLTRANSFERASE"/>
    <property type="match status" value="1"/>
</dbReference>
<keyword evidence="2 7" id="KW-0328">Glycosyltransferase</keyword>
<proteinExistence type="predicted"/>
<accession>A0ABW0X5Q2</accession>
<evidence type="ECO:0000259" key="5">
    <source>
        <dbReference type="Pfam" id="PF00534"/>
    </source>
</evidence>
<dbReference type="GO" id="GO:0016757">
    <property type="term" value="F:glycosyltransferase activity"/>
    <property type="evidence" value="ECO:0007669"/>
    <property type="project" value="UniProtKB-KW"/>
</dbReference>
<evidence type="ECO:0000313" key="7">
    <source>
        <dbReference type="EMBL" id="MFC5665766.1"/>
    </source>
</evidence>
<evidence type="ECO:0000259" key="6">
    <source>
        <dbReference type="Pfam" id="PF13439"/>
    </source>
</evidence>
<dbReference type="EMBL" id="JBHSOF010000031">
    <property type="protein sequence ID" value="MFC5665766.1"/>
    <property type="molecule type" value="Genomic_DNA"/>
</dbReference>
<feature type="region of interest" description="Disordered" evidence="4">
    <location>
        <begin position="1"/>
        <end position="23"/>
    </location>
</feature>
<dbReference type="Gene3D" id="3.40.50.2000">
    <property type="entry name" value="Glycogen Phosphorylase B"/>
    <property type="match status" value="2"/>
</dbReference>
<comment type="caution">
    <text evidence="7">The sequence shown here is derived from an EMBL/GenBank/DDBJ whole genome shotgun (WGS) entry which is preliminary data.</text>
</comment>
<sequence length="402" mass="42943">MSGPLSRPTDRPADELTDEPTTGPVEAPVRVLWLAKGLGRGGAEQLLLNCARHADRSRYRIEVAYVLPWKDALAPALTEAGVTVHCLGGTPGTPGRADPRWPLRLRRLLAERRYHLVHTHMPVPAAAARVLAPTLAGPAPRLVHTEHNVWERYRPATRWANALTYRRNDAVIAVSHAVARTVPPGRRRPGEWVTVVHHGPDLAGAPGGPAARAAARAELGLPDGAFVVGTVGNLTPKKDQATLLAAHAALLRRHPGARLVLIGTGPLEDRLRARAGELGIEDAVLLTGSRPDVPELLPALDVFTLSSRQEGLPVALMEAMTSGLPSVVTRVGGMPEVLDDGEQGFLVPPGDPAALADAFARLAEAPELRTRLAAAARERAERFDVAGAQRAVEAVYARVLRH</sequence>
<feature type="domain" description="Glycosyltransferase subfamily 4-like N-terminal" evidence="6">
    <location>
        <begin position="41"/>
        <end position="202"/>
    </location>
</feature>
<evidence type="ECO:0000256" key="1">
    <source>
        <dbReference type="ARBA" id="ARBA00021292"/>
    </source>
</evidence>
<dbReference type="RefSeq" id="WP_380227438.1">
    <property type="nucleotide sequence ID" value="NZ_JBHSOF010000031.1"/>
</dbReference>
<reference evidence="8" key="1">
    <citation type="journal article" date="2019" name="Int. J. Syst. Evol. Microbiol.">
        <title>The Global Catalogue of Microorganisms (GCM) 10K type strain sequencing project: providing services to taxonomists for standard genome sequencing and annotation.</title>
        <authorList>
            <consortium name="The Broad Institute Genomics Platform"/>
            <consortium name="The Broad Institute Genome Sequencing Center for Infectious Disease"/>
            <person name="Wu L."/>
            <person name="Ma J."/>
        </authorList>
    </citation>
    <scope>NUCLEOTIDE SEQUENCE [LARGE SCALE GENOMIC DNA]</scope>
    <source>
        <strain evidence="8">CGMCC 4.1437</strain>
    </source>
</reference>
<evidence type="ECO:0000313" key="8">
    <source>
        <dbReference type="Proteomes" id="UP001595975"/>
    </source>
</evidence>
<dbReference type="PANTHER" id="PTHR12526:SF636">
    <property type="entry name" value="BLL3647 PROTEIN"/>
    <property type="match status" value="1"/>
</dbReference>
<name>A0ABW0X5Q2_9ACTN</name>
<evidence type="ECO:0000256" key="4">
    <source>
        <dbReference type="SAM" id="MobiDB-lite"/>
    </source>
</evidence>
<protein>
    <recommendedName>
        <fullName evidence="1">D-inositol 3-phosphate glycosyltransferase</fullName>
    </recommendedName>
</protein>
<dbReference type="Proteomes" id="UP001595975">
    <property type="component" value="Unassembled WGS sequence"/>
</dbReference>
<dbReference type="SUPFAM" id="SSF53756">
    <property type="entry name" value="UDP-Glycosyltransferase/glycogen phosphorylase"/>
    <property type="match status" value="1"/>
</dbReference>
<dbReference type="Pfam" id="PF13439">
    <property type="entry name" value="Glyco_transf_4"/>
    <property type="match status" value="1"/>
</dbReference>
<evidence type="ECO:0000256" key="2">
    <source>
        <dbReference type="ARBA" id="ARBA00022676"/>
    </source>
</evidence>
<feature type="domain" description="Glycosyl transferase family 1" evidence="5">
    <location>
        <begin position="214"/>
        <end position="379"/>
    </location>
</feature>
<dbReference type="InterPro" id="IPR001296">
    <property type="entry name" value="Glyco_trans_1"/>
</dbReference>
<dbReference type="InterPro" id="IPR028098">
    <property type="entry name" value="Glyco_trans_4-like_N"/>
</dbReference>
<keyword evidence="8" id="KW-1185">Reference proteome</keyword>
<keyword evidence="3 7" id="KW-0808">Transferase</keyword>
<evidence type="ECO:0000256" key="3">
    <source>
        <dbReference type="ARBA" id="ARBA00022679"/>
    </source>
</evidence>
<dbReference type="Pfam" id="PF00534">
    <property type="entry name" value="Glycos_transf_1"/>
    <property type="match status" value="1"/>
</dbReference>